<dbReference type="Pfam" id="PF00685">
    <property type="entry name" value="Sulfotransfer_1"/>
    <property type="match status" value="1"/>
</dbReference>
<keyword evidence="2" id="KW-0808">Transferase</keyword>
<proteinExistence type="inferred from homology"/>
<dbReference type="Gene3D" id="3.40.50.300">
    <property type="entry name" value="P-loop containing nucleotide triphosphate hydrolases"/>
    <property type="match status" value="1"/>
</dbReference>
<comment type="similarity">
    <text evidence="1">Belongs to the sulfotransferase 1 family.</text>
</comment>
<dbReference type="SUPFAM" id="SSF52540">
    <property type="entry name" value="P-loop containing nucleoside triphosphate hydrolases"/>
    <property type="match status" value="1"/>
</dbReference>
<organism evidence="4 5">
    <name type="scientific">Mythimna separata</name>
    <name type="common">Oriental armyworm</name>
    <name type="synonym">Pseudaletia separata</name>
    <dbReference type="NCBI Taxonomy" id="271217"/>
    <lineage>
        <taxon>Eukaryota</taxon>
        <taxon>Metazoa</taxon>
        <taxon>Ecdysozoa</taxon>
        <taxon>Arthropoda</taxon>
        <taxon>Hexapoda</taxon>
        <taxon>Insecta</taxon>
        <taxon>Pterygota</taxon>
        <taxon>Neoptera</taxon>
        <taxon>Endopterygota</taxon>
        <taxon>Lepidoptera</taxon>
        <taxon>Glossata</taxon>
        <taxon>Ditrysia</taxon>
        <taxon>Noctuoidea</taxon>
        <taxon>Noctuidae</taxon>
        <taxon>Noctuinae</taxon>
        <taxon>Hadenini</taxon>
        <taxon>Mythimna</taxon>
    </lineage>
</organism>
<protein>
    <recommendedName>
        <fullName evidence="3">Sulfotransferase domain-containing protein</fullName>
    </recommendedName>
</protein>
<dbReference type="GO" id="GO:0008146">
    <property type="term" value="F:sulfotransferase activity"/>
    <property type="evidence" value="ECO:0007669"/>
    <property type="project" value="InterPro"/>
</dbReference>
<comment type="caution">
    <text evidence="4">The sequence shown here is derived from an EMBL/GenBank/DDBJ whole genome shotgun (WGS) entry which is preliminary data.</text>
</comment>
<gene>
    <name evidence="4" type="ORF">PYW07_016915</name>
</gene>
<evidence type="ECO:0000313" key="4">
    <source>
        <dbReference type="EMBL" id="KAJ8729877.1"/>
    </source>
</evidence>
<evidence type="ECO:0000256" key="2">
    <source>
        <dbReference type="ARBA" id="ARBA00022679"/>
    </source>
</evidence>
<dbReference type="InterPro" id="IPR000863">
    <property type="entry name" value="Sulfotransferase_dom"/>
</dbReference>
<evidence type="ECO:0000259" key="3">
    <source>
        <dbReference type="Pfam" id="PF00685"/>
    </source>
</evidence>
<accession>A0AAD7YX37</accession>
<name>A0AAD7YX37_MYTSE</name>
<evidence type="ECO:0000256" key="1">
    <source>
        <dbReference type="ARBA" id="ARBA00005771"/>
    </source>
</evidence>
<evidence type="ECO:0000313" key="5">
    <source>
        <dbReference type="Proteomes" id="UP001231518"/>
    </source>
</evidence>
<sequence length="339" mass="40372">MFLHWVSIELEDRMASQKFPYEIKNVTEEEDKIIKKYYKDYVRPFIRVGPKGYISNAGYGDHAAEIYNLDIRPDDIWVTTFSRSGTTWLQELVWLVANNLDFETAKAVSVTKRYAYIEHPTLRSEIRAESTDPNAPRATYEDFRTLPNLTSPRYVKSHLPLSLLPPKLLETAKVFYVARDPRDVAVSYHFAHKLFRYFDDSVEIKEFWDLFKNDLIMHTPIFPHVEEAWQKRDHPNMMFLFYEDMQKDLRSVIDKVCLFLNKEYSDEQKQQLIAHLHFDNMKQKPIVKKEDKEGNEITFFRKGKAGNWVKYFDEEMTKEADEYMEKNLKLTSMRFPDVN</sequence>
<dbReference type="EMBL" id="JARGEI010000006">
    <property type="protein sequence ID" value="KAJ8729877.1"/>
    <property type="molecule type" value="Genomic_DNA"/>
</dbReference>
<reference evidence="4" key="1">
    <citation type="submission" date="2023-03" db="EMBL/GenBank/DDBJ databases">
        <title>Chromosome-level genomes of two armyworms, Mythimna separata and Mythimna loreyi, provide insights into the biosynthesis and reception of sex pheromones.</title>
        <authorList>
            <person name="Zhao H."/>
        </authorList>
    </citation>
    <scope>NUCLEOTIDE SEQUENCE</scope>
    <source>
        <strain evidence="4">BeijingLab</strain>
        <tissue evidence="4">Pupa</tissue>
    </source>
</reference>
<keyword evidence="5" id="KW-1185">Reference proteome</keyword>
<dbReference type="Proteomes" id="UP001231518">
    <property type="component" value="Chromosome 9"/>
</dbReference>
<dbReference type="PANTHER" id="PTHR11783">
    <property type="entry name" value="SULFOTRANSFERASE SULT"/>
    <property type="match status" value="1"/>
</dbReference>
<dbReference type="AlphaFoldDB" id="A0AAD7YX37"/>
<feature type="domain" description="Sulfotransferase" evidence="3">
    <location>
        <begin position="73"/>
        <end position="331"/>
    </location>
</feature>
<dbReference type="InterPro" id="IPR027417">
    <property type="entry name" value="P-loop_NTPase"/>
</dbReference>